<dbReference type="Gene3D" id="3.30.1370.130">
    <property type="match status" value="1"/>
</dbReference>
<feature type="domain" description="Secretin/TonB short N-terminal" evidence="8">
    <location>
        <begin position="219"/>
        <end position="267"/>
    </location>
</feature>
<reference evidence="9 10" key="1">
    <citation type="journal article" date="2014" name="BMC Genomics">
        <title>The genome of the intracellular bacterium of the coastal bivalve, Solemya velum: a blueprint for thriving in and out of symbiosis.</title>
        <authorList>
            <person name="Dmytrenko O."/>
            <person name="Russell S.L."/>
            <person name="Loo W.T."/>
            <person name="Fontanez K.M."/>
            <person name="Liao L."/>
            <person name="Roeselers G."/>
            <person name="Sharma R."/>
            <person name="Stewart F.J."/>
            <person name="Newton I.L."/>
            <person name="Woyke T."/>
            <person name="Wu D."/>
            <person name="Lang J.M."/>
            <person name="Eisen J.A."/>
            <person name="Cavanaugh C.M."/>
        </authorList>
    </citation>
    <scope>NUCLEOTIDE SEQUENCE [LARGE SCALE GENOMIC DNA]</scope>
    <source>
        <strain evidence="9 10">WH</strain>
    </source>
</reference>
<evidence type="ECO:0000259" key="8">
    <source>
        <dbReference type="SMART" id="SM00965"/>
    </source>
</evidence>
<organism evidence="9 10">
    <name type="scientific">Solemya velum gill symbiont</name>
    <dbReference type="NCBI Taxonomy" id="2340"/>
    <lineage>
        <taxon>Bacteria</taxon>
        <taxon>Pseudomonadati</taxon>
        <taxon>Pseudomonadota</taxon>
        <taxon>Gammaproteobacteria</taxon>
        <taxon>sulfur-oxidizing symbionts</taxon>
    </lineage>
</organism>
<dbReference type="PRINTS" id="PR00811">
    <property type="entry name" value="BCTERIALGSPD"/>
</dbReference>
<protein>
    <submittedName>
        <fullName evidence="9">Type IV pilus secretin protein PilQ</fullName>
    </submittedName>
</protein>
<evidence type="ECO:0000256" key="4">
    <source>
        <dbReference type="ARBA" id="ARBA00023136"/>
    </source>
</evidence>
<gene>
    <name evidence="9" type="primary">pilQ</name>
    <name evidence="9" type="ORF">JV46_23600</name>
</gene>
<dbReference type="STRING" id="2340.JV46_23600"/>
<keyword evidence="3" id="KW-0732">Signal</keyword>
<evidence type="ECO:0000256" key="3">
    <source>
        <dbReference type="ARBA" id="ARBA00022729"/>
    </source>
</evidence>
<accession>A0A0B0H8Y6</accession>
<evidence type="ECO:0000256" key="5">
    <source>
        <dbReference type="ARBA" id="ARBA00023237"/>
    </source>
</evidence>
<evidence type="ECO:0000256" key="2">
    <source>
        <dbReference type="ARBA" id="ARBA00022448"/>
    </source>
</evidence>
<dbReference type="InterPro" id="IPR005644">
    <property type="entry name" value="NolW-like"/>
</dbReference>
<keyword evidence="2 7" id="KW-0813">Transport</keyword>
<dbReference type="InterPro" id="IPR004846">
    <property type="entry name" value="T2SS/T3SS_dom"/>
</dbReference>
<evidence type="ECO:0000256" key="1">
    <source>
        <dbReference type="ARBA" id="ARBA00004370"/>
    </source>
</evidence>
<dbReference type="GO" id="GO:0009306">
    <property type="term" value="P:protein secretion"/>
    <property type="evidence" value="ECO:0007669"/>
    <property type="project" value="InterPro"/>
</dbReference>
<dbReference type="OrthoDB" id="9775455at2"/>
<dbReference type="EMBL" id="JRAA01000001">
    <property type="protein sequence ID" value="KHF26643.1"/>
    <property type="molecule type" value="Genomic_DNA"/>
</dbReference>
<comment type="subcellular location">
    <subcellularLocation>
        <location evidence="7">Cell outer membrane</location>
    </subcellularLocation>
    <subcellularLocation>
        <location evidence="1">Membrane</location>
    </subcellularLocation>
</comment>
<evidence type="ECO:0000313" key="9">
    <source>
        <dbReference type="EMBL" id="KHF26643.1"/>
    </source>
</evidence>
<dbReference type="InterPro" id="IPR011662">
    <property type="entry name" value="Secretin/TonB_short_N"/>
</dbReference>
<proteinExistence type="inferred from homology"/>
<dbReference type="eggNOG" id="COG4796">
    <property type="taxonomic scope" value="Bacteria"/>
</dbReference>
<dbReference type="Gene3D" id="3.30.1370.120">
    <property type="match status" value="1"/>
</dbReference>
<dbReference type="NCBIfam" id="TIGR02515">
    <property type="entry name" value="IV_pilus_PilQ"/>
    <property type="match status" value="1"/>
</dbReference>
<dbReference type="InterPro" id="IPR038591">
    <property type="entry name" value="NolW-like_sf"/>
</dbReference>
<dbReference type="PANTHER" id="PTHR30604:SF1">
    <property type="entry name" value="DNA UTILIZATION PROTEIN HOFQ"/>
    <property type="match status" value="1"/>
</dbReference>
<sequence length="594" mass="64085">MWFSIREAGIVTGMKKITAMLTGMTTLLLLLTGNQVFADQSLKNVTSTELEPGVVQIVVEGSEPFAATPASFAVNAPPQIVVDLKGSSELDKKLFTVGKSSVKNVVVVESNGRARLVARLLSQQPYEIDTDSNKLIITIGKAASRPVVKVDQEVLQTAVEQTLASEEPPQSAVEIPVIAEEPVSAAPTASTVDSGKLSLNFQDIEVRSVLQLLADFTGLNMVVSDSVVGNVTLRLKDVHWRKALDIILRTKNLTMREDGNIIMVAPTIEVTAQEQLLARTETELQELKPLKSDLIRVKYAQADELADLLKESGASSENSLLSSRGSVTVDSRTNTLLLRDTEESLQNIRELIDQLDRPIKQVMIEARIVLANDDFAKELGVRLGFDTEEAVNGNTVTLAGGTSDGHLPATGTAGGFISFSIANGLDILDLELAAMQTEEKGEVVSSPRVVTSDQNTAIIKQGVEIPYLEDTSSGATNVTFKDAVLKLEVTPHITPDNKVIMDLIINKDTPNFAEALGLNQNVPIDTQSIETKVLVGDGDTIVLGGIFETQDTKSVDKVPVLGDIPGLGALFRKNTNTVDRSELMIFVTPKILRR</sequence>
<comment type="caution">
    <text evidence="9">The sequence shown here is derived from an EMBL/GenBank/DDBJ whole genome shotgun (WGS) entry which is preliminary data.</text>
</comment>
<dbReference type="PATRIC" id="fig|2340.3.peg.1159"/>
<comment type="similarity">
    <text evidence="6">Belongs to the bacterial secretin family.</text>
</comment>
<dbReference type="GO" id="GO:0009279">
    <property type="term" value="C:cell outer membrane"/>
    <property type="evidence" value="ECO:0007669"/>
    <property type="project" value="UniProtKB-SubCell"/>
</dbReference>
<name>A0A0B0H8Y6_SOVGS</name>
<dbReference type="Gene3D" id="2.60.40.3500">
    <property type="match status" value="1"/>
</dbReference>
<dbReference type="InterPro" id="IPR001775">
    <property type="entry name" value="GspD/PilQ"/>
</dbReference>
<evidence type="ECO:0000256" key="7">
    <source>
        <dbReference type="RuleBase" id="RU004004"/>
    </source>
</evidence>
<dbReference type="SMART" id="SM00965">
    <property type="entry name" value="STN"/>
    <property type="match status" value="1"/>
</dbReference>
<evidence type="ECO:0000256" key="6">
    <source>
        <dbReference type="RuleBase" id="RU004003"/>
    </source>
</evidence>
<dbReference type="Pfam" id="PF00263">
    <property type="entry name" value="Secretin"/>
    <property type="match status" value="1"/>
</dbReference>
<keyword evidence="5" id="KW-0998">Cell outer membrane</keyword>
<dbReference type="InterPro" id="IPR013355">
    <property type="entry name" value="Pilus_4_PilQ"/>
</dbReference>
<dbReference type="PANTHER" id="PTHR30604">
    <property type="entry name" value="PROTEIN TRANSPORT PROTEIN HOFQ"/>
    <property type="match status" value="1"/>
</dbReference>
<dbReference type="Pfam" id="PF03958">
    <property type="entry name" value="Secretin_N"/>
    <property type="match status" value="1"/>
</dbReference>
<dbReference type="AlphaFoldDB" id="A0A0B0H8Y6"/>
<dbReference type="InterPro" id="IPR051808">
    <property type="entry name" value="Type_IV_pilus_biogenesis"/>
</dbReference>
<dbReference type="Proteomes" id="UP000030856">
    <property type="component" value="Unassembled WGS sequence"/>
</dbReference>
<evidence type="ECO:0000313" key="10">
    <source>
        <dbReference type="Proteomes" id="UP000030856"/>
    </source>
</evidence>
<keyword evidence="10" id="KW-1185">Reference proteome</keyword>
<keyword evidence="4" id="KW-0472">Membrane</keyword>